<reference evidence="3" key="1">
    <citation type="submission" date="2021-01" db="EMBL/GenBank/DDBJ databases">
        <title>Phytophthora aleatoria, a newly-described species from Pinus radiata is distinct from Phytophthora cactorum isolates based on comparative genomics.</title>
        <authorList>
            <person name="Mcdougal R."/>
            <person name="Panda P."/>
            <person name="Williams N."/>
            <person name="Studholme D.J."/>
        </authorList>
    </citation>
    <scope>NUCLEOTIDE SEQUENCE</scope>
    <source>
        <strain evidence="3">NZFS 4037</strain>
    </source>
</reference>
<evidence type="ECO:0000256" key="1">
    <source>
        <dbReference type="SAM" id="MobiDB-lite"/>
    </source>
</evidence>
<feature type="domain" description="ZSWIM1/3 RNaseH-like" evidence="2">
    <location>
        <begin position="49"/>
        <end position="114"/>
    </location>
</feature>
<dbReference type="EMBL" id="JAENGY010001425">
    <property type="protein sequence ID" value="KAG6949424.1"/>
    <property type="molecule type" value="Genomic_DNA"/>
</dbReference>
<feature type="region of interest" description="Disordered" evidence="1">
    <location>
        <begin position="301"/>
        <end position="390"/>
    </location>
</feature>
<sequence length="414" mass="47202">HYPENRRDESYSLLANVDEMRKSGAKTKGILFYLREMSDVQRAEAFLRDVCANDSGSRAYIYMDDDTIAEAVVFQTRKLRRLFSAFSDVMMVNMAFGTNRNRYKLFSFLVHNFNDDYDAELLRVGTRALDDDELASLERKHRNELEKLANIINSHAFELTSVQFKYALGKATNLEASAVTERDVTFLSNETGAKEREKVEEMVVRRETRQGNTAFMKRLQAFHVGDRPRLMMEHHAFLAGERSTDADFTTAEPATVATERPAAPLAPEARLNRPQPMGKYAAYLLRNKQLLSQQRRAVAAKTLAGSGKKRLMQKKKQSTRPGDQATRIRMTKKKKKMETTKNVKGKAVGKAKAASKAPAKASSAFKKPHKKSTKTLAKEARGQRQLRRKVLQPRHVKAKLAKLSNEERMLKWHF</sequence>
<proteinExistence type="predicted"/>
<feature type="compositionally biased region" description="Basic residues" evidence="1">
    <location>
        <begin position="307"/>
        <end position="318"/>
    </location>
</feature>
<evidence type="ECO:0000313" key="3">
    <source>
        <dbReference type="EMBL" id="KAG6949424.1"/>
    </source>
</evidence>
<feature type="non-terminal residue" evidence="3">
    <location>
        <position position="1"/>
    </location>
</feature>
<evidence type="ECO:0000259" key="2">
    <source>
        <dbReference type="Pfam" id="PF21056"/>
    </source>
</evidence>
<keyword evidence="4" id="KW-1185">Reference proteome</keyword>
<gene>
    <name evidence="3" type="ORF">JG688_00014632</name>
</gene>
<organism evidence="3 4">
    <name type="scientific">Phytophthora aleatoria</name>
    <dbReference type="NCBI Taxonomy" id="2496075"/>
    <lineage>
        <taxon>Eukaryota</taxon>
        <taxon>Sar</taxon>
        <taxon>Stramenopiles</taxon>
        <taxon>Oomycota</taxon>
        <taxon>Peronosporomycetes</taxon>
        <taxon>Peronosporales</taxon>
        <taxon>Peronosporaceae</taxon>
        <taxon>Phytophthora</taxon>
    </lineage>
</organism>
<dbReference type="Pfam" id="PF21056">
    <property type="entry name" value="ZSWIM1-3_RNaseH-like"/>
    <property type="match status" value="1"/>
</dbReference>
<accession>A0A8J5IGZ4</accession>
<feature type="compositionally biased region" description="Low complexity" evidence="1">
    <location>
        <begin position="350"/>
        <end position="365"/>
    </location>
</feature>
<evidence type="ECO:0000313" key="4">
    <source>
        <dbReference type="Proteomes" id="UP000709295"/>
    </source>
</evidence>
<dbReference type="InterPro" id="IPR048324">
    <property type="entry name" value="ZSWIM1-3_RNaseH-like"/>
</dbReference>
<dbReference type="AlphaFoldDB" id="A0A8J5IGZ4"/>
<dbReference type="Proteomes" id="UP000709295">
    <property type="component" value="Unassembled WGS sequence"/>
</dbReference>
<comment type="caution">
    <text evidence="3">The sequence shown here is derived from an EMBL/GenBank/DDBJ whole genome shotgun (WGS) entry which is preliminary data.</text>
</comment>
<name>A0A8J5IGZ4_9STRA</name>
<protein>
    <recommendedName>
        <fullName evidence="2">ZSWIM1/3 RNaseH-like domain-containing protein</fullName>
    </recommendedName>
</protein>